<name>A0ABR4INH7_9EURO</name>
<dbReference type="EMBL" id="JBFXLU010000338">
    <property type="protein sequence ID" value="KAL2829327.1"/>
    <property type="molecule type" value="Genomic_DNA"/>
</dbReference>
<dbReference type="PANTHER" id="PTHR15741:SF27">
    <property type="entry name" value="TRANSCRIPTION FACTOR AP-4"/>
    <property type="match status" value="1"/>
</dbReference>
<keyword evidence="4" id="KW-0804">Transcription</keyword>
<dbReference type="CDD" id="cd11404">
    <property type="entry name" value="bHLHzip_Mlx_like"/>
    <property type="match status" value="1"/>
</dbReference>
<feature type="region of interest" description="Disordered" evidence="6">
    <location>
        <begin position="306"/>
        <end position="328"/>
    </location>
</feature>
<evidence type="ECO:0000256" key="2">
    <source>
        <dbReference type="ARBA" id="ARBA00023015"/>
    </source>
</evidence>
<dbReference type="PROSITE" id="PS50888">
    <property type="entry name" value="BHLH"/>
    <property type="match status" value="1"/>
</dbReference>
<gene>
    <name evidence="8" type="ORF">BJY01DRAFT_255076</name>
</gene>
<evidence type="ECO:0000256" key="5">
    <source>
        <dbReference type="ARBA" id="ARBA00023242"/>
    </source>
</evidence>
<proteinExistence type="predicted"/>
<keyword evidence="9" id="KW-1185">Reference proteome</keyword>
<dbReference type="Proteomes" id="UP001610446">
    <property type="component" value="Unassembled WGS sequence"/>
</dbReference>
<dbReference type="Gene3D" id="4.10.280.10">
    <property type="entry name" value="Helix-loop-helix DNA-binding domain"/>
    <property type="match status" value="1"/>
</dbReference>
<dbReference type="SUPFAM" id="SSF47459">
    <property type="entry name" value="HLH, helix-loop-helix DNA-binding domain"/>
    <property type="match status" value="1"/>
</dbReference>
<accession>A0ABR4INH7</accession>
<comment type="caution">
    <text evidence="8">The sequence shown here is derived from an EMBL/GenBank/DDBJ whole genome shotgun (WGS) entry which is preliminary data.</text>
</comment>
<keyword evidence="2" id="KW-0805">Transcription regulation</keyword>
<dbReference type="PANTHER" id="PTHR15741">
    <property type="entry name" value="BASIC HELIX-LOOP-HELIX ZIP TRANSCRIPTION FACTOR"/>
    <property type="match status" value="1"/>
</dbReference>
<keyword evidence="5" id="KW-0539">Nucleus</keyword>
<evidence type="ECO:0000256" key="1">
    <source>
        <dbReference type="ARBA" id="ARBA00004123"/>
    </source>
</evidence>
<comment type="subcellular location">
    <subcellularLocation>
        <location evidence="1">Nucleus</location>
    </subcellularLocation>
</comment>
<feature type="region of interest" description="Disordered" evidence="6">
    <location>
        <begin position="1"/>
        <end position="23"/>
    </location>
</feature>
<feature type="domain" description="BHLH" evidence="7">
    <location>
        <begin position="245"/>
        <end position="297"/>
    </location>
</feature>
<dbReference type="Pfam" id="PF00010">
    <property type="entry name" value="HLH"/>
    <property type="match status" value="1"/>
</dbReference>
<evidence type="ECO:0000259" key="7">
    <source>
        <dbReference type="PROSITE" id="PS50888"/>
    </source>
</evidence>
<evidence type="ECO:0000313" key="9">
    <source>
        <dbReference type="Proteomes" id="UP001610446"/>
    </source>
</evidence>
<reference evidence="8 9" key="1">
    <citation type="submission" date="2024-07" db="EMBL/GenBank/DDBJ databases">
        <title>Section-level genome sequencing and comparative genomics of Aspergillus sections Usti and Cavernicolus.</title>
        <authorList>
            <consortium name="Lawrence Berkeley National Laboratory"/>
            <person name="Nybo J.L."/>
            <person name="Vesth T.C."/>
            <person name="Theobald S."/>
            <person name="Frisvad J.C."/>
            <person name="Larsen T.O."/>
            <person name="Kjaerboelling I."/>
            <person name="Rothschild-Mancinelli K."/>
            <person name="Lyhne E.K."/>
            <person name="Kogle M.E."/>
            <person name="Barry K."/>
            <person name="Clum A."/>
            <person name="Na H."/>
            <person name="Ledsgaard L."/>
            <person name="Lin J."/>
            <person name="Lipzen A."/>
            <person name="Kuo A."/>
            <person name="Riley R."/>
            <person name="Mondo S."/>
            <person name="Labutti K."/>
            <person name="Haridas S."/>
            <person name="Pangalinan J."/>
            <person name="Salamov A.A."/>
            <person name="Simmons B.A."/>
            <person name="Magnuson J.K."/>
            <person name="Chen J."/>
            <person name="Drula E."/>
            <person name="Henrissat B."/>
            <person name="Wiebenga A."/>
            <person name="Lubbers R.J."/>
            <person name="Gomes A.C."/>
            <person name="Makela M.R."/>
            <person name="Stajich J."/>
            <person name="Grigoriev I.V."/>
            <person name="Mortensen U.H."/>
            <person name="De Vries R.P."/>
            <person name="Baker S.E."/>
            <person name="Andersen M.R."/>
        </authorList>
    </citation>
    <scope>NUCLEOTIDE SEQUENCE [LARGE SCALE GENOMIC DNA]</scope>
    <source>
        <strain evidence="8 9">CBS 123904</strain>
    </source>
</reference>
<dbReference type="InterPro" id="IPR036638">
    <property type="entry name" value="HLH_DNA-bd_sf"/>
</dbReference>
<feature type="compositionally biased region" description="Low complexity" evidence="6">
    <location>
        <begin position="194"/>
        <end position="205"/>
    </location>
</feature>
<feature type="region of interest" description="Disordered" evidence="6">
    <location>
        <begin position="179"/>
        <end position="225"/>
    </location>
</feature>
<protein>
    <recommendedName>
        <fullName evidence="7">BHLH domain-containing protein</fullName>
    </recommendedName>
</protein>
<dbReference type="SMART" id="SM00353">
    <property type="entry name" value="HLH"/>
    <property type="match status" value="1"/>
</dbReference>
<evidence type="ECO:0000256" key="3">
    <source>
        <dbReference type="ARBA" id="ARBA00023125"/>
    </source>
</evidence>
<evidence type="ECO:0000256" key="6">
    <source>
        <dbReference type="SAM" id="MobiDB-lite"/>
    </source>
</evidence>
<dbReference type="InterPro" id="IPR011598">
    <property type="entry name" value="bHLH_dom"/>
</dbReference>
<evidence type="ECO:0000256" key="4">
    <source>
        <dbReference type="ARBA" id="ARBA00023163"/>
    </source>
</evidence>
<organism evidence="8 9">
    <name type="scientific">Aspergillus pseudoustus</name>
    <dbReference type="NCBI Taxonomy" id="1810923"/>
    <lineage>
        <taxon>Eukaryota</taxon>
        <taxon>Fungi</taxon>
        <taxon>Dikarya</taxon>
        <taxon>Ascomycota</taxon>
        <taxon>Pezizomycotina</taxon>
        <taxon>Eurotiomycetes</taxon>
        <taxon>Eurotiomycetidae</taxon>
        <taxon>Eurotiales</taxon>
        <taxon>Aspergillaceae</taxon>
        <taxon>Aspergillus</taxon>
        <taxon>Aspergillus subgen. Nidulantes</taxon>
    </lineage>
</organism>
<dbReference type="InterPro" id="IPR052207">
    <property type="entry name" value="Max-like/E-box_TFs"/>
</dbReference>
<evidence type="ECO:0000313" key="8">
    <source>
        <dbReference type="EMBL" id="KAL2829327.1"/>
    </source>
</evidence>
<sequence length="328" mass="36903">MASLFESDFRTSSSFPPHHQIPDQKEMEHITSPYFLLQSGGGDPASFQEYFPQTTFMNSLQHVTSEYDFFVKGVVSDVLLRVEEQTPSARAMTPPYNIATPPHGSSTENMSLPTQYHPHHQQPAPVPVISGEDCDDHHLMWGSDLSFGPNGFRPLPNAPPSPPIDKELVYIYTKSLVPLSQHAPPPQQGANNVPETTEFPESLSPSPSPSPTTTMRTRQVKHDEATPDLTELNRGGIQRITGKKRRRLLHIIAERNRRLNQNKMYEELYRLVPGLEHSARSTKREVLTKTADWLEDLVEENKRLEEQLRQLPSCPPPVQESGPGHGRG</sequence>
<keyword evidence="3" id="KW-0238">DNA-binding</keyword>